<organism evidence="3 4">
    <name type="scientific">Cronartium quercuum f. sp. fusiforme G11</name>
    <dbReference type="NCBI Taxonomy" id="708437"/>
    <lineage>
        <taxon>Eukaryota</taxon>
        <taxon>Fungi</taxon>
        <taxon>Dikarya</taxon>
        <taxon>Basidiomycota</taxon>
        <taxon>Pucciniomycotina</taxon>
        <taxon>Pucciniomycetes</taxon>
        <taxon>Pucciniales</taxon>
        <taxon>Coleosporiaceae</taxon>
        <taxon>Cronartium</taxon>
    </lineage>
</organism>
<evidence type="ECO:0000313" key="3">
    <source>
        <dbReference type="EMBL" id="KAG0145309.1"/>
    </source>
</evidence>
<sequence>MTNDRRVNRPDEEQADRSAAAGYQPQPQKEARLDSADRDAEDELALVALNRLLTAEESRSGAGDHDPVEFGESTETDHAIAVQIQLHEEIELKRESIARDAALAAQLEAQYHNTEPQQSLQPVWPLVATTSHQPVTQTDTGDPHWSLDAAFGDQSSNSQALHVCARSEPDQPRDRKRQRANKKLKKKLLAEEKTRQSSAHKQITPSKPLDLAEETPGFHFRSNGGAPSRIAGTNLARRNVGRLRAIEPKTKAVHHTGKPSATRFQIVLDTNIMLAHLHFLRHLLRLSPASVQLLIPKAVLFELDVLKTKHRDVEIKIGGQSVKQHMVQVTRDATNWLLEVTRGNKNVIVQRMEEETQEMSQNPNGDVRILAYALNLAKNSREQNVRIALFSNDNILRLNAHSEGILALSVKDVRGEPAQLLATLRSGRIPIPASASQSKNAEMIAIGASEPTGGHIHTASTASFLASNHEPQSSPVIRDHMGHVVGPLDLSGQPTAEPRRSPTGIESFASITYWPLGRLIARSNPRIGPDSSSLDGPDEEFRQYSGLLEIEGDCQGCKFKGDKTIKTPPALAHHSCATCLEVVCKGCWKATGCTWDCTAPFDGEVCGAMTCCESGRAVMLYEILCQLDSCSMSNNYRISLKTNPSSRPVIYQGDRALIKYLVAITQLLPVVTTESDNPTNSVPHRSLKSMLLSSTLLEVLCRLLTLDPLSQWPQRSEIYHTSFNLIQRICLGFPEARAIFDHRLVKSSTCGLRAVLEEKGHIRWSRATSVGELRSRFLSVSDLQNILHGQGPEEFLDALRNKPIKLALYDVLRELFMIATRKMEGFHARLGTAQARSSHSGEIEIVDAILDLATGFVQMFKTGGPMNGGAANVRR</sequence>
<dbReference type="PANTHER" id="PTHR16161:SF0">
    <property type="entry name" value="TRANSCRIPTIONAL PROTEIN SWT1"/>
    <property type="match status" value="1"/>
</dbReference>
<evidence type="ECO:0000256" key="1">
    <source>
        <dbReference type="SAM" id="MobiDB-lite"/>
    </source>
</evidence>
<feature type="region of interest" description="Disordered" evidence="1">
    <location>
        <begin position="1"/>
        <end position="39"/>
    </location>
</feature>
<dbReference type="OrthoDB" id="2017974at2759"/>
<feature type="compositionally biased region" description="Basic and acidic residues" evidence="1">
    <location>
        <begin position="29"/>
        <end position="38"/>
    </location>
</feature>
<evidence type="ECO:0000259" key="2">
    <source>
        <dbReference type="Pfam" id="PF13638"/>
    </source>
</evidence>
<reference evidence="3" key="1">
    <citation type="submission" date="2013-11" db="EMBL/GenBank/DDBJ databases">
        <title>Genome sequence of the fusiform rust pathogen reveals effectors for host alternation and coevolution with pine.</title>
        <authorList>
            <consortium name="DOE Joint Genome Institute"/>
            <person name="Smith K."/>
            <person name="Pendleton A."/>
            <person name="Kubisiak T."/>
            <person name="Anderson C."/>
            <person name="Salamov A."/>
            <person name="Aerts A."/>
            <person name="Riley R."/>
            <person name="Clum A."/>
            <person name="Lindquist E."/>
            <person name="Ence D."/>
            <person name="Campbell M."/>
            <person name="Kronenberg Z."/>
            <person name="Feau N."/>
            <person name="Dhillon B."/>
            <person name="Hamelin R."/>
            <person name="Burleigh J."/>
            <person name="Smith J."/>
            <person name="Yandell M."/>
            <person name="Nelson C."/>
            <person name="Grigoriev I."/>
            <person name="Davis J."/>
        </authorList>
    </citation>
    <scope>NUCLEOTIDE SEQUENCE</scope>
    <source>
        <strain evidence="3">G11</strain>
    </source>
</reference>
<dbReference type="Proteomes" id="UP000886653">
    <property type="component" value="Unassembled WGS sequence"/>
</dbReference>
<dbReference type="EMBL" id="MU167279">
    <property type="protein sequence ID" value="KAG0145309.1"/>
    <property type="molecule type" value="Genomic_DNA"/>
</dbReference>
<feature type="region of interest" description="Disordered" evidence="1">
    <location>
        <begin position="156"/>
        <end position="234"/>
    </location>
</feature>
<name>A0A9P6NJI8_9BASI</name>
<evidence type="ECO:0000313" key="4">
    <source>
        <dbReference type="Proteomes" id="UP000886653"/>
    </source>
</evidence>
<dbReference type="GO" id="GO:0005634">
    <property type="term" value="C:nucleus"/>
    <property type="evidence" value="ECO:0007669"/>
    <property type="project" value="TreeGrafter"/>
</dbReference>
<dbReference type="InterPro" id="IPR029060">
    <property type="entry name" value="PIN-like_dom_sf"/>
</dbReference>
<dbReference type="Pfam" id="PF13638">
    <property type="entry name" value="PIN_4"/>
    <property type="match status" value="1"/>
</dbReference>
<protein>
    <recommendedName>
        <fullName evidence="2">PIN domain-containing protein</fullName>
    </recommendedName>
</protein>
<comment type="caution">
    <text evidence="3">The sequence shown here is derived from an EMBL/GenBank/DDBJ whole genome shotgun (WGS) entry which is preliminary data.</text>
</comment>
<dbReference type="InterPro" id="IPR052626">
    <property type="entry name" value="SWT1_Regulator"/>
</dbReference>
<dbReference type="PANTHER" id="PTHR16161">
    <property type="entry name" value="TRANSCRIPTIONAL PROTEIN SWT1"/>
    <property type="match status" value="1"/>
</dbReference>
<feature type="compositionally biased region" description="Basic and acidic residues" evidence="1">
    <location>
        <begin position="1"/>
        <end position="16"/>
    </location>
</feature>
<dbReference type="AlphaFoldDB" id="A0A9P6NJI8"/>
<dbReference type="SUPFAM" id="SSF88723">
    <property type="entry name" value="PIN domain-like"/>
    <property type="match status" value="1"/>
</dbReference>
<gene>
    <name evidence="3" type="ORF">CROQUDRAFT_133839</name>
</gene>
<dbReference type="Gene3D" id="3.40.50.1010">
    <property type="entry name" value="5'-nuclease"/>
    <property type="match status" value="1"/>
</dbReference>
<proteinExistence type="predicted"/>
<dbReference type="GO" id="GO:0004540">
    <property type="term" value="F:RNA nuclease activity"/>
    <property type="evidence" value="ECO:0007669"/>
    <property type="project" value="UniProtKB-ARBA"/>
</dbReference>
<feature type="compositionally biased region" description="Basic residues" evidence="1">
    <location>
        <begin position="174"/>
        <end position="187"/>
    </location>
</feature>
<dbReference type="InterPro" id="IPR002716">
    <property type="entry name" value="PIN_dom"/>
</dbReference>
<feature type="compositionally biased region" description="Polar residues" evidence="1">
    <location>
        <begin position="196"/>
        <end position="205"/>
    </location>
</feature>
<keyword evidence="4" id="KW-1185">Reference proteome</keyword>
<feature type="domain" description="PIN" evidence="2">
    <location>
        <begin position="266"/>
        <end position="410"/>
    </location>
</feature>
<accession>A0A9P6NJI8</accession>